<comment type="caution">
    <text evidence="1">The sequence shown here is derived from an EMBL/GenBank/DDBJ whole genome shotgun (WGS) entry which is preliminary data.</text>
</comment>
<gene>
    <name evidence="1" type="ORF">BGZ65_004195</name>
</gene>
<dbReference type="Proteomes" id="UP000749646">
    <property type="component" value="Unassembled WGS sequence"/>
</dbReference>
<reference evidence="1" key="1">
    <citation type="journal article" date="2020" name="Fungal Divers.">
        <title>Resolving the Mortierellaceae phylogeny through synthesis of multi-gene phylogenetics and phylogenomics.</title>
        <authorList>
            <person name="Vandepol N."/>
            <person name="Liber J."/>
            <person name="Desiro A."/>
            <person name="Na H."/>
            <person name="Kennedy M."/>
            <person name="Barry K."/>
            <person name="Grigoriev I.V."/>
            <person name="Miller A.N."/>
            <person name="O'Donnell K."/>
            <person name="Stajich J.E."/>
            <person name="Bonito G."/>
        </authorList>
    </citation>
    <scope>NUCLEOTIDE SEQUENCE</scope>
    <source>
        <strain evidence="1">MES-2147</strain>
    </source>
</reference>
<dbReference type="EMBL" id="JAAAHW010009967">
    <property type="protein sequence ID" value="KAF9933230.1"/>
    <property type="molecule type" value="Genomic_DNA"/>
</dbReference>
<accession>A0A9P6IKM6</accession>
<organism evidence="1 2">
    <name type="scientific">Modicella reniformis</name>
    <dbReference type="NCBI Taxonomy" id="1440133"/>
    <lineage>
        <taxon>Eukaryota</taxon>
        <taxon>Fungi</taxon>
        <taxon>Fungi incertae sedis</taxon>
        <taxon>Mucoromycota</taxon>
        <taxon>Mortierellomycotina</taxon>
        <taxon>Mortierellomycetes</taxon>
        <taxon>Mortierellales</taxon>
        <taxon>Mortierellaceae</taxon>
        <taxon>Modicella</taxon>
    </lineage>
</organism>
<name>A0A9P6IKM6_9FUNG</name>
<keyword evidence="2" id="KW-1185">Reference proteome</keyword>
<protein>
    <submittedName>
        <fullName evidence="1">Uncharacterized protein</fullName>
    </submittedName>
</protein>
<dbReference type="AlphaFoldDB" id="A0A9P6IKM6"/>
<evidence type="ECO:0000313" key="1">
    <source>
        <dbReference type="EMBL" id="KAF9933230.1"/>
    </source>
</evidence>
<sequence length="137" mass="15188">MGTSQPQQLIAEPWLNADLEKEIKDKCIKEDFDSVLIPGLGEQGGLPKLSYEVDIMIATARLCQSGSTESLKPEYKNLSQPAQLAVLREHLKRYQINALKQKHRREGELAVGSATKVPPSLPKTLGEYTFLLAKSVL</sequence>
<proteinExistence type="predicted"/>
<evidence type="ECO:0000313" key="2">
    <source>
        <dbReference type="Proteomes" id="UP000749646"/>
    </source>
</evidence>